<gene>
    <name evidence="1" type="ORF">M8H41_12780</name>
</gene>
<feature type="non-terminal residue" evidence="1">
    <location>
        <position position="1"/>
    </location>
</feature>
<evidence type="ECO:0000313" key="1">
    <source>
        <dbReference type="EMBL" id="MDO0823722.1"/>
    </source>
</evidence>
<evidence type="ECO:0000313" key="2">
    <source>
        <dbReference type="Proteomes" id="UP001176021"/>
    </source>
</evidence>
<dbReference type="EMBL" id="JAMJEV010000009">
    <property type="protein sequence ID" value="MDO0823722.1"/>
    <property type="molecule type" value="Genomic_DNA"/>
</dbReference>
<dbReference type="RefSeq" id="WP_302048936.1">
    <property type="nucleotide sequence ID" value="NZ_JAMJEV010000009.1"/>
</dbReference>
<reference evidence="1" key="1">
    <citation type="submission" date="2022-05" db="EMBL/GenBank/DDBJ databases">
        <title>Expanded diversity of anoxic marine methylotrophy in a Black Sea sulfate reducing microorganism.</title>
        <authorList>
            <person name="Fischer P.Q."/>
            <person name="Stams A.J.M."/>
            <person name="Villanueva L."/>
            <person name="Sousa D.Z."/>
        </authorList>
    </citation>
    <scope>NUCLEOTIDE SEQUENCE</scope>
    <source>
        <strain evidence="1">P130</strain>
    </source>
</reference>
<protein>
    <submittedName>
        <fullName evidence="1">Uncharacterized protein</fullName>
    </submittedName>
</protein>
<sequence>KVPGSLLRDPHCRSVRHESQCGEKLTRFSNRTRKLRIHTAGESVTSRSVAKGSSAFRSRAKDTWSIAPGKVGHRQVNKRKTTFNEVVFRLFLIL</sequence>
<dbReference type="Proteomes" id="UP001176021">
    <property type="component" value="Unassembled WGS sequence"/>
</dbReference>
<keyword evidence="2" id="KW-1185">Reference proteome</keyword>
<comment type="caution">
    <text evidence="1">The sequence shown here is derived from an EMBL/GenBank/DDBJ whole genome shotgun (WGS) entry which is preliminary data.</text>
</comment>
<name>A0ABT8QQU8_9FIRM</name>
<accession>A0ABT8QQU8</accession>
<organism evidence="1 2">
    <name type="scientific">Desulfosporosinus nitroreducens</name>
    <dbReference type="NCBI Taxonomy" id="2018668"/>
    <lineage>
        <taxon>Bacteria</taxon>
        <taxon>Bacillati</taxon>
        <taxon>Bacillota</taxon>
        <taxon>Clostridia</taxon>
        <taxon>Eubacteriales</taxon>
        <taxon>Desulfitobacteriaceae</taxon>
        <taxon>Desulfosporosinus</taxon>
    </lineage>
</organism>
<proteinExistence type="predicted"/>